<feature type="coiled-coil region" evidence="1">
    <location>
        <begin position="235"/>
        <end position="403"/>
    </location>
</feature>
<name>G4U3A2_SERID</name>
<dbReference type="InParanoid" id="G4U3A2"/>
<dbReference type="OrthoDB" id="432685at2759"/>
<feature type="compositionally biased region" description="Polar residues" evidence="2">
    <location>
        <begin position="429"/>
        <end position="440"/>
    </location>
</feature>
<evidence type="ECO:0000256" key="2">
    <source>
        <dbReference type="SAM" id="MobiDB-lite"/>
    </source>
</evidence>
<dbReference type="Proteomes" id="UP000007148">
    <property type="component" value="Unassembled WGS sequence"/>
</dbReference>
<accession>G4U3A2</accession>
<protein>
    <submittedName>
        <fullName evidence="3">Uncharacterized protein</fullName>
    </submittedName>
</protein>
<feature type="compositionally biased region" description="Polar residues" evidence="2">
    <location>
        <begin position="127"/>
        <end position="140"/>
    </location>
</feature>
<sequence>MPPENRLPSVPRKASPTNEAYILGDRGRTYGRNESGGSRSSSSDSLELNHYDDPDKTQHFGRRAVPSGFDARARQRTAPVEPPSSWGGKRPVPASRRRRSDAGSNYGGSDNESSYGYGHNSGRRRTSNPVSPSSSFQQSGMMFRPPSRQGSSGMDRYSRPHSRSHSSLGKGGSSSHRSESPDAMLVQYSPPRKNSIPIPGMGDDDDQEGDGQEGDDEAHLVPDPRLSLISFTSSVGDSEDQREALQKALAEITRRAADTERNLQEQLLAREADIDDIQKQLENTRETISILRKDEKEWRRHYVSQINGLEAELNKLQRNLDVARSQHQTLSKQHAEQTAELDKHKVTVRAREGEIRELEHRIDTVEHECEKARAEHEIAEEQVKQLQIELAKANEVHAEYLQQKQENMVLKETIDRLRYDLDDLRTAHANDSTKGGSSAPGSAMPTMSRSLGSELLRRLNPTEETPDEGEESDTTVEETVEEKIENADGEEDVFQTIITRKRKIVGKGKRVQESVLVDASTQYDEELFKSGEEKDVKPVVKVEAASPRSRLLQLPLEDPPSYHLSELEQSGEETMSILRKWHGVKVLGPLPGGISREAVDDWHALKRELGIKCPIIEEIIEQSDKQGTGSRTPGFTFSPIKKESARRYVEGGKRRFYNIYNTYILGGEGASTSASAQREGVGASSGTGAISTGKWVIAFGAWSAFLLWVGSGGEITRVVAPGAPTYADRALWSSFNALTGGAGEGFGATAAAPPVDAVGAVWFVVEKLVRGATEIATRRIAFPS</sequence>
<comment type="caution">
    <text evidence="3">The sequence shown here is derived from an EMBL/GenBank/DDBJ whole genome shotgun (WGS) entry which is preliminary data.</text>
</comment>
<dbReference type="eggNOG" id="ENOG502S07A">
    <property type="taxonomic scope" value="Eukaryota"/>
</dbReference>
<evidence type="ECO:0000256" key="1">
    <source>
        <dbReference type="SAM" id="Coils"/>
    </source>
</evidence>
<dbReference type="AlphaFoldDB" id="G4U3A2"/>
<feature type="compositionally biased region" description="Low complexity" evidence="2">
    <location>
        <begin position="32"/>
        <end position="46"/>
    </location>
</feature>
<evidence type="ECO:0000313" key="3">
    <source>
        <dbReference type="EMBL" id="CCA78069.1"/>
    </source>
</evidence>
<dbReference type="STRING" id="1109443.G4U3A2"/>
<dbReference type="OMA" id="YYDRTAW"/>
<feature type="compositionally biased region" description="Acidic residues" evidence="2">
    <location>
        <begin position="464"/>
        <end position="480"/>
    </location>
</feature>
<proteinExistence type="predicted"/>
<dbReference type="HOGENOM" id="CLU_007283_0_0_1"/>
<feature type="compositionally biased region" description="Basic and acidic residues" evidence="2">
    <location>
        <begin position="47"/>
        <end position="58"/>
    </location>
</feature>
<feature type="compositionally biased region" description="Acidic residues" evidence="2">
    <location>
        <begin position="202"/>
        <end position="216"/>
    </location>
</feature>
<dbReference type="EMBL" id="CAFZ01001883">
    <property type="protein sequence ID" value="CCA78069.1"/>
    <property type="molecule type" value="Genomic_DNA"/>
</dbReference>
<reference evidence="3 4" key="1">
    <citation type="journal article" date="2011" name="PLoS Pathog.">
        <title>Endophytic Life Strategies Decoded by Genome and Transcriptome Analyses of the Mutualistic Root Symbiont Piriformospora indica.</title>
        <authorList>
            <person name="Zuccaro A."/>
            <person name="Lahrmann U."/>
            <person name="Guldener U."/>
            <person name="Langen G."/>
            <person name="Pfiffi S."/>
            <person name="Biedenkopf D."/>
            <person name="Wong P."/>
            <person name="Samans B."/>
            <person name="Grimm C."/>
            <person name="Basiewicz M."/>
            <person name="Murat C."/>
            <person name="Martin F."/>
            <person name="Kogel K.H."/>
        </authorList>
    </citation>
    <scope>NUCLEOTIDE SEQUENCE [LARGE SCALE GENOMIC DNA]</scope>
    <source>
        <strain evidence="3 4">DSM 11827</strain>
    </source>
</reference>
<feature type="region of interest" description="Disordered" evidence="2">
    <location>
        <begin position="427"/>
        <end position="480"/>
    </location>
</feature>
<feature type="region of interest" description="Disordered" evidence="2">
    <location>
        <begin position="1"/>
        <end position="224"/>
    </location>
</feature>
<evidence type="ECO:0000313" key="4">
    <source>
        <dbReference type="Proteomes" id="UP000007148"/>
    </source>
</evidence>
<keyword evidence="1" id="KW-0175">Coiled coil</keyword>
<keyword evidence="4" id="KW-1185">Reference proteome</keyword>
<organism evidence="3 4">
    <name type="scientific">Serendipita indica (strain DSM 11827)</name>
    <name type="common">Root endophyte fungus</name>
    <name type="synonym">Piriformospora indica</name>
    <dbReference type="NCBI Taxonomy" id="1109443"/>
    <lineage>
        <taxon>Eukaryota</taxon>
        <taxon>Fungi</taxon>
        <taxon>Dikarya</taxon>
        <taxon>Basidiomycota</taxon>
        <taxon>Agaricomycotina</taxon>
        <taxon>Agaricomycetes</taxon>
        <taxon>Sebacinales</taxon>
        <taxon>Serendipitaceae</taxon>
        <taxon>Serendipita</taxon>
    </lineage>
</organism>
<gene>
    <name evidence="3" type="ORF">PIIN_01744</name>
</gene>